<dbReference type="PANTHER" id="PTHR30627:SF1">
    <property type="entry name" value="PEPTIDOGLYCAN D,D-TRANSPEPTIDASE FTSI"/>
    <property type="match status" value="1"/>
</dbReference>
<dbReference type="AlphaFoldDB" id="A0A7V3UZN4"/>
<evidence type="ECO:0000259" key="3">
    <source>
        <dbReference type="Pfam" id="PF00905"/>
    </source>
</evidence>
<organism evidence="5">
    <name type="scientific">candidate division WOR-3 bacterium</name>
    <dbReference type="NCBI Taxonomy" id="2052148"/>
    <lineage>
        <taxon>Bacteria</taxon>
        <taxon>Bacteria division WOR-3</taxon>
    </lineage>
</organism>
<evidence type="ECO:0000256" key="2">
    <source>
        <dbReference type="ARBA" id="ARBA00023136"/>
    </source>
</evidence>
<dbReference type="InterPro" id="IPR012338">
    <property type="entry name" value="Beta-lactam/transpept-like"/>
</dbReference>
<dbReference type="Gene3D" id="3.30.450.330">
    <property type="match status" value="1"/>
</dbReference>
<feature type="domain" description="Penicillin-binding protein transpeptidase" evidence="3">
    <location>
        <begin position="243"/>
        <end position="554"/>
    </location>
</feature>
<dbReference type="Gene3D" id="3.40.710.10">
    <property type="entry name" value="DD-peptidase/beta-lactamase superfamily"/>
    <property type="match status" value="1"/>
</dbReference>
<feature type="domain" description="Penicillin-binding protein dimerisation" evidence="4">
    <location>
        <begin position="53"/>
        <end position="197"/>
    </location>
</feature>
<evidence type="ECO:0000259" key="4">
    <source>
        <dbReference type="Pfam" id="PF03717"/>
    </source>
</evidence>
<dbReference type="InterPro" id="IPR005311">
    <property type="entry name" value="PBP_dimer"/>
</dbReference>
<dbReference type="InterPro" id="IPR050515">
    <property type="entry name" value="Beta-lactam/transpept"/>
</dbReference>
<proteinExistence type="predicted"/>
<evidence type="ECO:0000256" key="1">
    <source>
        <dbReference type="ARBA" id="ARBA00004370"/>
    </source>
</evidence>
<name>A0A7V3UZN4_UNCW3</name>
<keyword evidence="2" id="KW-0472">Membrane</keyword>
<accession>A0A7V3UZN4</accession>
<dbReference type="GO" id="GO:0071555">
    <property type="term" value="P:cell wall organization"/>
    <property type="evidence" value="ECO:0007669"/>
    <property type="project" value="TreeGrafter"/>
</dbReference>
<dbReference type="SUPFAM" id="SSF56601">
    <property type="entry name" value="beta-lactamase/transpeptidase-like"/>
    <property type="match status" value="1"/>
</dbReference>
<dbReference type="InterPro" id="IPR001460">
    <property type="entry name" value="PCN-bd_Tpept"/>
</dbReference>
<dbReference type="InterPro" id="IPR036138">
    <property type="entry name" value="PBP_dimer_sf"/>
</dbReference>
<comment type="subcellular location">
    <subcellularLocation>
        <location evidence="1">Membrane</location>
    </subcellularLocation>
</comment>
<comment type="caution">
    <text evidence="5">The sequence shown here is derived from an EMBL/GenBank/DDBJ whole genome shotgun (WGS) entry which is preliminary data.</text>
</comment>
<dbReference type="EMBL" id="DTMZ01000102">
    <property type="protein sequence ID" value="HGD13309.1"/>
    <property type="molecule type" value="Genomic_DNA"/>
</dbReference>
<dbReference type="SUPFAM" id="SSF56519">
    <property type="entry name" value="Penicillin binding protein dimerisation domain"/>
    <property type="match status" value="1"/>
</dbReference>
<protein>
    <submittedName>
        <fullName evidence="5">Penicillin-binding protein 2</fullName>
    </submittedName>
</protein>
<gene>
    <name evidence="5" type="ORF">ENX16_04445</name>
</gene>
<dbReference type="Pfam" id="PF00905">
    <property type="entry name" value="Transpeptidase"/>
    <property type="match status" value="1"/>
</dbReference>
<sequence>MRQREKRGKILLFCFFAVWGFLFVKLAEVQIGKRHYYQHEAKKLHFKRIELLGERGRIYDRKGRALALNRLCCSIQILPSYVRDKDTLAEILASFGLGTVEENRALLNRHKRLFWFRRFVDFGVGDSLRKVLTRRRFINAVLVQDDYERIYPFGEFCADVVGFMGAERGLAGVEWEFDSLLRGVPGWIMLQKDARGWTHPSPNLPMKKPRPGVDICLTIDADIQRICYEALAHGVDECGAKQGAVIVLDATSGAILGAVDFPGYEPKRFADFPKERYKLNAVADQFEPGSSFKIVICAAALEDSAPERFTGRLYDVSAGFIQIGSKKIKDVHPNGVLSFDSVFIQSSNPACALMSFEVNPEVYYTVARKLGFAEKIGIGFPDEGSGRLDTPVRLRNRLRFATISFGQGVTVTLLQMAAAYLCVANDGKYLKPYLVEGTGCQLFLGGARLSKVQRTVVRQALREETAKRMKDILERVVRNGTGKLAAIEGVSVCGKTGTAQKVEPSGGYSSTRSLMSFIGFLPKEQPRYVIAVMLDEPTKYRFAGSTACPVFREIGERLLRLDEAVSREQAVAAVRR</sequence>
<dbReference type="Pfam" id="PF03717">
    <property type="entry name" value="PBP_dimer"/>
    <property type="match status" value="1"/>
</dbReference>
<evidence type="ECO:0000313" key="5">
    <source>
        <dbReference type="EMBL" id="HGD13309.1"/>
    </source>
</evidence>
<dbReference type="GO" id="GO:0008658">
    <property type="term" value="F:penicillin binding"/>
    <property type="evidence" value="ECO:0007669"/>
    <property type="project" value="InterPro"/>
</dbReference>
<reference evidence="5" key="1">
    <citation type="journal article" date="2020" name="mSystems">
        <title>Genome- and Community-Level Interaction Insights into Carbon Utilization and Element Cycling Functions of Hydrothermarchaeota in Hydrothermal Sediment.</title>
        <authorList>
            <person name="Zhou Z."/>
            <person name="Liu Y."/>
            <person name="Xu W."/>
            <person name="Pan J."/>
            <person name="Luo Z.H."/>
            <person name="Li M."/>
        </authorList>
    </citation>
    <scope>NUCLEOTIDE SEQUENCE [LARGE SCALE GENOMIC DNA]</scope>
    <source>
        <strain evidence="5">SpSt-914</strain>
    </source>
</reference>
<dbReference type="GO" id="GO:0005886">
    <property type="term" value="C:plasma membrane"/>
    <property type="evidence" value="ECO:0007669"/>
    <property type="project" value="TreeGrafter"/>
</dbReference>
<dbReference type="PANTHER" id="PTHR30627">
    <property type="entry name" value="PEPTIDOGLYCAN D,D-TRANSPEPTIDASE"/>
    <property type="match status" value="1"/>
</dbReference>
<dbReference type="Gene3D" id="3.90.1310.10">
    <property type="entry name" value="Penicillin-binding protein 2a (Domain 2)"/>
    <property type="match status" value="1"/>
</dbReference>